<dbReference type="eggNOG" id="COG0730">
    <property type="taxonomic scope" value="Bacteria"/>
</dbReference>
<reference evidence="7" key="1">
    <citation type="submission" date="2011-05" db="EMBL/GenBank/DDBJ databases">
        <title>Complete sequence of Desulfotomaculum carboxydivorans CO-1-SRB.</title>
        <authorList>
            <consortium name="US DOE Joint Genome Institute"/>
            <person name="Lucas S."/>
            <person name="Han J."/>
            <person name="Lapidus A."/>
            <person name="Cheng J.-F."/>
            <person name="Goodwin L."/>
            <person name="Pitluck S."/>
            <person name="Peters L."/>
            <person name="Mikhailova N."/>
            <person name="Lu M."/>
            <person name="Han C."/>
            <person name="Tapia R."/>
            <person name="Land M."/>
            <person name="Hauser L."/>
            <person name="Kyrpides N."/>
            <person name="Ivanova N."/>
            <person name="Pagani I."/>
            <person name="Stams A."/>
            <person name="Plugge C."/>
            <person name="Muyzer G."/>
            <person name="Kuever J."/>
            <person name="Parshina S."/>
            <person name="Ivanova A."/>
            <person name="Nazina T."/>
            <person name="Woyke T."/>
        </authorList>
    </citation>
    <scope>NUCLEOTIDE SEQUENCE [LARGE SCALE GENOMIC DNA]</scope>
    <source>
        <strain evidence="7">CO-1-SRB</strain>
    </source>
</reference>
<protein>
    <recommendedName>
        <fullName evidence="6">Probable membrane transporter protein</fullName>
    </recommendedName>
</protein>
<evidence type="ECO:0000256" key="3">
    <source>
        <dbReference type="ARBA" id="ARBA00022692"/>
    </source>
</evidence>
<evidence type="ECO:0000256" key="4">
    <source>
        <dbReference type="ARBA" id="ARBA00022989"/>
    </source>
</evidence>
<evidence type="ECO:0000256" key="2">
    <source>
        <dbReference type="ARBA" id="ARBA00009142"/>
    </source>
</evidence>
<feature type="transmembrane region" description="Helical" evidence="6">
    <location>
        <begin position="115"/>
        <end position="132"/>
    </location>
</feature>
<dbReference type="InterPro" id="IPR002781">
    <property type="entry name" value="TM_pro_TauE-like"/>
</dbReference>
<gene>
    <name evidence="7" type="ordered locus">Desca_0806</name>
</gene>
<proteinExistence type="inferred from homology"/>
<dbReference type="KEGG" id="dca:Desca_0806"/>
<evidence type="ECO:0000256" key="5">
    <source>
        <dbReference type="ARBA" id="ARBA00023136"/>
    </source>
</evidence>
<comment type="subcellular location">
    <subcellularLocation>
        <location evidence="6">Cell membrane</location>
        <topology evidence="6">Multi-pass membrane protein</topology>
    </subcellularLocation>
    <subcellularLocation>
        <location evidence="1">Membrane</location>
        <topology evidence="1">Multi-pass membrane protein</topology>
    </subcellularLocation>
</comment>
<keyword evidence="3 6" id="KW-0812">Transmembrane</keyword>
<evidence type="ECO:0000313" key="7">
    <source>
        <dbReference type="EMBL" id="AEF93686.1"/>
    </source>
</evidence>
<dbReference type="Proteomes" id="UP000009226">
    <property type="component" value="Chromosome"/>
</dbReference>
<name>F6B9B0_DESCC</name>
<sequence length="340" mass="36620">MLHLPIANADVNAWALLLIGFCVGVLGGFFGIGGAFIVTPTLNILGFPMAFAIGTDIAHIFGKSIVASYKHALLRHVDFKLGLIMGVLSMSGLSLGKQAVLYLEKIGQVGPTVRTVYIILLFSVGLFMIWEYNRYCQLPEKQKQEAERSISKLARWMQRVKIGPYISFPASNVKSVSIWIIVFLGIFAGFLSGFLGVGGGFVRVPVLIYFLGLPTVMAVGTDLFSILISNSWGAYIYAISGKVEIIGALVMVVGAAVGVQIGSAATVYVKGMKIRLYFAITLLLAGTAVLLKQLLLAALAGYLMMMAAVILSGSIIVMLIRAVNRDTCQRQQKNSLNSSK</sequence>
<accession>F6B9B0</accession>
<feature type="transmembrane region" description="Helical" evidence="6">
    <location>
        <begin position="176"/>
        <end position="195"/>
    </location>
</feature>
<dbReference type="GO" id="GO:0005886">
    <property type="term" value="C:plasma membrane"/>
    <property type="evidence" value="ECO:0007669"/>
    <property type="project" value="UniProtKB-SubCell"/>
</dbReference>
<organism evidence="7 8">
    <name type="scientific">Desulfotomaculum nigrificans (strain DSM 14880 / VKM B-2319 / CO-1-SRB)</name>
    <name type="common">Desulfotomaculum carboxydivorans</name>
    <dbReference type="NCBI Taxonomy" id="868595"/>
    <lineage>
        <taxon>Bacteria</taxon>
        <taxon>Bacillati</taxon>
        <taxon>Bacillota</taxon>
        <taxon>Clostridia</taxon>
        <taxon>Eubacteriales</taxon>
        <taxon>Desulfotomaculaceae</taxon>
        <taxon>Desulfotomaculum</taxon>
    </lineage>
</organism>
<dbReference type="HOGENOM" id="CLU_045498_0_1_9"/>
<dbReference type="PANTHER" id="PTHR43701">
    <property type="entry name" value="MEMBRANE TRANSPORTER PROTEIN MJ0441-RELATED"/>
    <property type="match status" value="1"/>
</dbReference>
<dbReference type="STRING" id="868595.Desca_0806"/>
<comment type="similarity">
    <text evidence="2 6">Belongs to the 4-toluene sulfonate uptake permease (TSUP) (TC 2.A.102) family.</text>
</comment>
<feature type="transmembrane region" description="Helical" evidence="6">
    <location>
        <begin position="81"/>
        <end position="103"/>
    </location>
</feature>
<dbReference type="InterPro" id="IPR051598">
    <property type="entry name" value="TSUP/Inactive_protease-like"/>
</dbReference>
<dbReference type="PANTHER" id="PTHR43701:SF12">
    <property type="entry name" value="MEMBRANE TRANSPORTER PROTEIN YTNM-RELATED"/>
    <property type="match status" value="1"/>
</dbReference>
<dbReference type="AlphaFoldDB" id="F6B9B0"/>
<keyword evidence="5 6" id="KW-0472">Membrane</keyword>
<keyword evidence="6" id="KW-1003">Cell membrane</keyword>
<evidence type="ECO:0000313" key="8">
    <source>
        <dbReference type="Proteomes" id="UP000009226"/>
    </source>
</evidence>
<feature type="transmembrane region" description="Helical" evidence="6">
    <location>
        <begin position="12"/>
        <end position="37"/>
    </location>
</feature>
<keyword evidence="4 6" id="KW-1133">Transmembrane helix</keyword>
<feature type="transmembrane region" description="Helical" evidence="6">
    <location>
        <begin position="276"/>
        <end position="296"/>
    </location>
</feature>
<feature type="transmembrane region" description="Helical" evidence="6">
    <location>
        <begin position="302"/>
        <end position="323"/>
    </location>
</feature>
<feature type="transmembrane region" description="Helical" evidence="6">
    <location>
        <begin position="207"/>
        <end position="228"/>
    </location>
</feature>
<feature type="transmembrane region" description="Helical" evidence="6">
    <location>
        <begin position="44"/>
        <end position="61"/>
    </location>
</feature>
<feature type="transmembrane region" description="Helical" evidence="6">
    <location>
        <begin position="248"/>
        <end position="269"/>
    </location>
</feature>
<dbReference type="EMBL" id="CP002736">
    <property type="protein sequence ID" value="AEF93686.1"/>
    <property type="molecule type" value="Genomic_DNA"/>
</dbReference>
<keyword evidence="8" id="KW-1185">Reference proteome</keyword>
<evidence type="ECO:0000256" key="6">
    <source>
        <dbReference type="RuleBase" id="RU363041"/>
    </source>
</evidence>
<dbReference type="RefSeq" id="WP_013809858.1">
    <property type="nucleotide sequence ID" value="NC_015565.1"/>
</dbReference>
<dbReference type="Pfam" id="PF01925">
    <property type="entry name" value="TauE"/>
    <property type="match status" value="1"/>
</dbReference>
<evidence type="ECO:0000256" key="1">
    <source>
        <dbReference type="ARBA" id="ARBA00004141"/>
    </source>
</evidence>